<protein>
    <submittedName>
        <fullName evidence="1">Uncharacterized protein</fullName>
    </submittedName>
</protein>
<keyword evidence="2" id="KW-1185">Reference proteome</keyword>
<organism evidence="1 2">
    <name type="scientific">Meloidogyne enterolobii</name>
    <name type="common">Root-knot nematode worm</name>
    <name type="synonym">Meloidogyne mayaguensis</name>
    <dbReference type="NCBI Taxonomy" id="390850"/>
    <lineage>
        <taxon>Eukaryota</taxon>
        <taxon>Metazoa</taxon>
        <taxon>Ecdysozoa</taxon>
        <taxon>Nematoda</taxon>
        <taxon>Chromadorea</taxon>
        <taxon>Rhabditida</taxon>
        <taxon>Tylenchina</taxon>
        <taxon>Tylenchomorpha</taxon>
        <taxon>Tylenchoidea</taxon>
        <taxon>Meloidogynidae</taxon>
        <taxon>Meloidogyninae</taxon>
        <taxon>Meloidogyne</taxon>
    </lineage>
</organism>
<accession>A0ACB0Z873</accession>
<evidence type="ECO:0000313" key="1">
    <source>
        <dbReference type="EMBL" id="CAK5074626.1"/>
    </source>
</evidence>
<comment type="caution">
    <text evidence="1">The sequence shown here is derived from an EMBL/GenBank/DDBJ whole genome shotgun (WGS) entry which is preliminary data.</text>
</comment>
<proteinExistence type="predicted"/>
<gene>
    <name evidence="1" type="ORF">MENTE1834_LOCUS21389</name>
</gene>
<dbReference type="EMBL" id="CAVMJV010000026">
    <property type="protein sequence ID" value="CAK5074626.1"/>
    <property type="molecule type" value="Genomic_DNA"/>
</dbReference>
<name>A0ACB0Z873_MELEN</name>
<evidence type="ECO:0000313" key="2">
    <source>
        <dbReference type="Proteomes" id="UP001497535"/>
    </source>
</evidence>
<sequence>MPKKFFEEKTDRHSHNTFYLYFSIFLKQFSNFICWTLIGDGQGRGDICKIELRTPFPFLMNFLCKNFDNSKN</sequence>
<dbReference type="Proteomes" id="UP001497535">
    <property type="component" value="Unassembled WGS sequence"/>
</dbReference>
<reference evidence="1" key="1">
    <citation type="submission" date="2023-11" db="EMBL/GenBank/DDBJ databases">
        <authorList>
            <person name="Poullet M."/>
        </authorList>
    </citation>
    <scope>NUCLEOTIDE SEQUENCE</scope>
    <source>
        <strain evidence="1">E1834</strain>
    </source>
</reference>